<organism evidence="4">
    <name type="scientific">candidate division WOR-3 bacterium</name>
    <dbReference type="NCBI Taxonomy" id="2052148"/>
    <lineage>
        <taxon>Bacteria</taxon>
        <taxon>Bacteria division WOR-3</taxon>
    </lineage>
</organism>
<dbReference type="GO" id="GO:0003910">
    <property type="term" value="F:DNA ligase (ATP) activity"/>
    <property type="evidence" value="ECO:0007669"/>
    <property type="project" value="InterPro"/>
</dbReference>
<feature type="domain" description="ATP-dependent DNA ligase family profile" evidence="3">
    <location>
        <begin position="98"/>
        <end position="193"/>
    </location>
</feature>
<gene>
    <name evidence="4" type="ORF">ENG67_02105</name>
</gene>
<dbReference type="EMBL" id="DRBW01000077">
    <property type="protein sequence ID" value="HDM89983.1"/>
    <property type="molecule type" value="Genomic_DNA"/>
</dbReference>
<sequence length="204" mass="23786">MPELKGPVWLMQPIPYWGEELQGEWIYEPKYDGWRLQVIRYRDGRVELWGRRLEKRPNWTERLAFLSERAGELFPEGILLDAELCSDRGRDFVVSLFSRRPRAKPLVYVFDVIFYGGEFVGDRSLFERKKILEGLGFADPFFMVRGERLRDIKEALASALERGHEGIVIKETGSPYELGLDGPIATLYWRKIKGTLYGPQKREG</sequence>
<dbReference type="Gene3D" id="3.30.470.30">
    <property type="entry name" value="DNA ligase/mRNA capping enzyme"/>
    <property type="match status" value="1"/>
</dbReference>
<dbReference type="PANTHER" id="PTHR45674">
    <property type="entry name" value="DNA LIGASE 1/3 FAMILY MEMBER"/>
    <property type="match status" value="1"/>
</dbReference>
<comment type="caution">
    <text evidence="4">The sequence shown here is derived from an EMBL/GenBank/DDBJ whole genome shotgun (WGS) entry which is preliminary data.</text>
</comment>
<evidence type="ECO:0000313" key="4">
    <source>
        <dbReference type="EMBL" id="HDM89983.1"/>
    </source>
</evidence>
<proteinExistence type="inferred from homology"/>
<evidence type="ECO:0000256" key="2">
    <source>
        <dbReference type="ARBA" id="ARBA00022598"/>
    </source>
</evidence>
<dbReference type="PANTHER" id="PTHR45674:SF4">
    <property type="entry name" value="DNA LIGASE 1"/>
    <property type="match status" value="1"/>
</dbReference>
<protein>
    <recommendedName>
        <fullName evidence="3">ATP-dependent DNA ligase family profile domain-containing protein</fullName>
    </recommendedName>
</protein>
<dbReference type="GO" id="GO:0006310">
    <property type="term" value="P:DNA recombination"/>
    <property type="evidence" value="ECO:0007669"/>
    <property type="project" value="InterPro"/>
</dbReference>
<dbReference type="GO" id="GO:0006281">
    <property type="term" value="P:DNA repair"/>
    <property type="evidence" value="ECO:0007669"/>
    <property type="project" value="InterPro"/>
</dbReference>
<accession>A0A7C1BDN1</accession>
<dbReference type="InterPro" id="IPR050191">
    <property type="entry name" value="ATP-dep_DNA_ligase"/>
</dbReference>
<reference evidence="4" key="1">
    <citation type="journal article" date="2020" name="mSystems">
        <title>Genome- and Community-Level Interaction Insights into Carbon Utilization and Element Cycling Functions of Hydrothermarchaeota in Hydrothermal Sediment.</title>
        <authorList>
            <person name="Zhou Z."/>
            <person name="Liu Y."/>
            <person name="Xu W."/>
            <person name="Pan J."/>
            <person name="Luo Z.H."/>
            <person name="Li M."/>
        </authorList>
    </citation>
    <scope>NUCLEOTIDE SEQUENCE [LARGE SCALE GENOMIC DNA]</scope>
    <source>
        <strain evidence="4">HyVt-237</strain>
    </source>
</reference>
<keyword evidence="2" id="KW-0436">Ligase</keyword>
<dbReference type="Proteomes" id="UP000885931">
    <property type="component" value="Unassembled WGS sequence"/>
</dbReference>
<dbReference type="PROSITE" id="PS50160">
    <property type="entry name" value="DNA_LIGASE_A3"/>
    <property type="match status" value="1"/>
</dbReference>
<evidence type="ECO:0000259" key="3">
    <source>
        <dbReference type="PROSITE" id="PS50160"/>
    </source>
</evidence>
<dbReference type="SUPFAM" id="SSF56091">
    <property type="entry name" value="DNA ligase/mRNA capping enzyme, catalytic domain"/>
    <property type="match status" value="1"/>
</dbReference>
<name>A0A7C1BDN1_UNCW3</name>
<comment type="similarity">
    <text evidence="1">Belongs to the ATP-dependent DNA ligase family.</text>
</comment>
<dbReference type="Pfam" id="PF01068">
    <property type="entry name" value="DNA_ligase_A_M"/>
    <property type="match status" value="1"/>
</dbReference>
<dbReference type="GO" id="GO:0005524">
    <property type="term" value="F:ATP binding"/>
    <property type="evidence" value="ECO:0007669"/>
    <property type="project" value="InterPro"/>
</dbReference>
<evidence type="ECO:0000256" key="1">
    <source>
        <dbReference type="ARBA" id="ARBA00007572"/>
    </source>
</evidence>
<dbReference type="AlphaFoldDB" id="A0A7C1BDN1"/>
<dbReference type="InterPro" id="IPR012310">
    <property type="entry name" value="DNA_ligase_ATP-dep_cent"/>
</dbReference>